<sequence>MMILIIAFNNIGYKCKQSIIKKCNIFINKRDKEIRILISIENFVQRVKSNKQRRIIIRQKFGWLSIYKITIKEKVMYNNGFG</sequence>
<reference evidence="1" key="1">
    <citation type="submission" date="2021-01" db="EMBL/GenBank/DDBJ databases">
        <authorList>
            <consortium name="Genoscope - CEA"/>
            <person name="William W."/>
        </authorList>
    </citation>
    <scope>NUCLEOTIDE SEQUENCE</scope>
</reference>
<evidence type="ECO:0000313" key="1">
    <source>
        <dbReference type="EMBL" id="CAD8122129.1"/>
    </source>
</evidence>
<accession>A0A8S1R382</accession>
<organism evidence="1 2">
    <name type="scientific">Paramecium sonneborni</name>
    <dbReference type="NCBI Taxonomy" id="65129"/>
    <lineage>
        <taxon>Eukaryota</taxon>
        <taxon>Sar</taxon>
        <taxon>Alveolata</taxon>
        <taxon>Ciliophora</taxon>
        <taxon>Intramacronucleata</taxon>
        <taxon>Oligohymenophorea</taxon>
        <taxon>Peniculida</taxon>
        <taxon>Parameciidae</taxon>
        <taxon>Paramecium</taxon>
    </lineage>
</organism>
<comment type="caution">
    <text evidence="1">The sequence shown here is derived from an EMBL/GenBank/DDBJ whole genome shotgun (WGS) entry which is preliminary data.</text>
</comment>
<gene>
    <name evidence="1" type="ORF">PSON_ATCC_30995.1.T1360118</name>
</gene>
<dbReference type="EMBL" id="CAJJDN010000136">
    <property type="protein sequence ID" value="CAD8122129.1"/>
    <property type="molecule type" value="Genomic_DNA"/>
</dbReference>
<proteinExistence type="predicted"/>
<dbReference type="AlphaFoldDB" id="A0A8S1R382"/>
<evidence type="ECO:0000313" key="2">
    <source>
        <dbReference type="Proteomes" id="UP000692954"/>
    </source>
</evidence>
<name>A0A8S1R382_9CILI</name>
<protein>
    <submittedName>
        <fullName evidence="1">Uncharacterized protein</fullName>
    </submittedName>
</protein>
<dbReference type="Proteomes" id="UP000692954">
    <property type="component" value="Unassembled WGS sequence"/>
</dbReference>
<keyword evidence="2" id="KW-1185">Reference proteome</keyword>